<evidence type="ECO:0000313" key="1">
    <source>
        <dbReference type="EMBL" id="CAK9876664.1"/>
    </source>
</evidence>
<feature type="non-terminal residue" evidence="1">
    <location>
        <position position="1"/>
    </location>
</feature>
<accession>A0ABP1BMW4</accession>
<proteinExistence type="predicted"/>
<keyword evidence="2" id="KW-1185">Reference proteome</keyword>
<name>A0ABP1BMW4_9BRYO</name>
<reference evidence="1" key="1">
    <citation type="submission" date="2024-03" db="EMBL/GenBank/DDBJ databases">
        <authorList>
            <consortium name="ELIXIR-Norway"/>
            <consortium name="Elixir Norway"/>
        </authorList>
    </citation>
    <scope>NUCLEOTIDE SEQUENCE</scope>
</reference>
<evidence type="ECO:0000313" key="2">
    <source>
        <dbReference type="Proteomes" id="UP001497522"/>
    </source>
</evidence>
<protein>
    <submittedName>
        <fullName evidence="1">Uncharacterized protein</fullName>
    </submittedName>
</protein>
<organism evidence="1 2">
    <name type="scientific">Sphagnum jensenii</name>
    <dbReference type="NCBI Taxonomy" id="128206"/>
    <lineage>
        <taxon>Eukaryota</taxon>
        <taxon>Viridiplantae</taxon>
        <taxon>Streptophyta</taxon>
        <taxon>Embryophyta</taxon>
        <taxon>Bryophyta</taxon>
        <taxon>Sphagnophytina</taxon>
        <taxon>Sphagnopsida</taxon>
        <taxon>Sphagnales</taxon>
        <taxon>Sphagnaceae</taxon>
        <taxon>Sphagnum</taxon>
    </lineage>
</organism>
<dbReference type="Proteomes" id="UP001497522">
    <property type="component" value="Chromosome 5"/>
</dbReference>
<gene>
    <name evidence="1" type="ORF">CSSPJE1EN2_LOCUS18721</name>
</gene>
<dbReference type="EMBL" id="OZ023706">
    <property type="protein sequence ID" value="CAK9876664.1"/>
    <property type="molecule type" value="Genomic_DNA"/>
</dbReference>
<sequence length="69" mass="7971">MGFFIYFLTVNLGLKKDFRVSRVGLRWSHNNFFSFPKTYHSCNEGKGEGTNILGKCNTTKSYMLHSGRM</sequence>
<feature type="non-terminal residue" evidence="1">
    <location>
        <position position="69"/>
    </location>
</feature>